<gene>
    <name evidence="2" type="ORF">FFLO_06429</name>
</gene>
<dbReference type="EMBL" id="JABELV010000209">
    <property type="protein sequence ID" value="KAG7528076.1"/>
    <property type="molecule type" value="Genomic_DNA"/>
</dbReference>
<evidence type="ECO:0000313" key="2">
    <source>
        <dbReference type="EMBL" id="KAG7528076.1"/>
    </source>
</evidence>
<feature type="compositionally biased region" description="Basic and acidic residues" evidence="1">
    <location>
        <begin position="19"/>
        <end position="35"/>
    </location>
</feature>
<comment type="caution">
    <text evidence="2">The sequence shown here is derived from an EMBL/GenBank/DDBJ whole genome shotgun (WGS) entry which is preliminary data.</text>
</comment>
<feature type="region of interest" description="Disordered" evidence="1">
    <location>
        <begin position="1"/>
        <end position="43"/>
    </location>
</feature>
<organism evidence="2 3">
    <name type="scientific">Filobasidium floriforme</name>
    <dbReference type="NCBI Taxonomy" id="5210"/>
    <lineage>
        <taxon>Eukaryota</taxon>
        <taxon>Fungi</taxon>
        <taxon>Dikarya</taxon>
        <taxon>Basidiomycota</taxon>
        <taxon>Agaricomycotina</taxon>
        <taxon>Tremellomycetes</taxon>
        <taxon>Filobasidiales</taxon>
        <taxon>Filobasidiaceae</taxon>
        <taxon>Filobasidium</taxon>
    </lineage>
</organism>
<feature type="compositionally biased region" description="Polar residues" evidence="1">
    <location>
        <begin position="8"/>
        <end position="18"/>
    </location>
</feature>
<reference evidence="2" key="1">
    <citation type="submission" date="2020-04" db="EMBL/GenBank/DDBJ databases">
        <title>Analysis of mating type loci in Filobasidium floriforme.</title>
        <authorList>
            <person name="Nowrousian M."/>
        </authorList>
    </citation>
    <scope>NUCLEOTIDE SEQUENCE</scope>
    <source>
        <strain evidence="2">CBS 6242</strain>
    </source>
</reference>
<sequence>MDDRDHQGSQQHQTPTHFETSETHRKKLGRPDQHHHQGCQGEQRERVAYSNFYCCRPPYRTSPPYHCRRRPPP</sequence>
<name>A0A8K0JKJ6_9TREE</name>
<dbReference type="AlphaFoldDB" id="A0A8K0JKJ6"/>
<evidence type="ECO:0000313" key="3">
    <source>
        <dbReference type="Proteomes" id="UP000812966"/>
    </source>
</evidence>
<dbReference type="Proteomes" id="UP000812966">
    <property type="component" value="Unassembled WGS sequence"/>
</dbReference>
<evidence type="ECO:0000256" key="1">
    <source>
        <dbReference type="SAM" id="MobiDB-lite"/>
    </source>
</evidence>
<accession>A0A8K0JKJ6</accession>
<protein>
    <submittedName>
        <fullName evidence="2">Uncharacterized protein</fullName>
    </submittedName>
</protein>
<proteinExistence type="predicted"/>
<keyword evidence="3" id="KW-1185">Reference proteome</keyword>